<evidence type="ECO:0000259" key="3">
    <source>
        <dbReference type="Pfam" id="PF17919"/>
    </source>
</evidence>
<dbReference type="InterPro" id="IPR043502">
    <property type="entry name" value="DNA/RNA_pol_sf"/>
</dbReference>
<dbReference type="Pfam" id="PF17919">
    <property type="entry name" value="RT_RNaseH_2"/>
    <property type="match status" value="1"/>
</dbReference>
<dbReference type="SUPFAM" id="SSF56672">
    <property type="entry name" value="DNA/RNA polymerases"/>
    <property type="match status" value="1"/>
</dbReference>
<dbReference type="AlphaFoldDB" id="A0A9Q3J3X0"/>
<organism evidence="4 5">
    <name type="scientific">Austropuccinia psidii MF-1</name>
    <dbReference type="NCBI Taxonomy" id="1389203"/>
    <lineage>
        <taxon>Eukaryota</taxon>
        <taxon>Fungi</taxon>
        <taxon>Dikarya</taxon>
        <taxon>Basidiomycota</taxon>
        <taxon>Pucciniomycotina</taxon>
        <taxon>Pucciniomycetes</taxon>
        <taxon>Pucciniales</taxon>
        <taxon>Sphaerophragmiaceae</taxon>
        <taxon>Austropuccinia</taxon>
    </lineage>
</organism>
<name>A0A9Q3J3X0_9BASI</name>
<dbReference type="InterPro" id="IPR041577">
    <property type="entry name" value="RT_RNaseH_2"/>
</dbReference>
<dbReference type="InterPro" id="IPR000477">
    <property type="entry name" value="RT_dom"/>
</dbReference>
<feature type="domain" description="Reverse transcriptase/retrotransposon-derived protein RNase H-like" evidence="3">
    <location>
        <begin position="222"/>
        <end position="314"/>
    </location>
</feature>
<keyword evidence="1" id="KW-0511">Multifunctional enzyme</keyword>
<accession>A0A9Q3J3X0</accession>
<dbReference type="PANTHER" id="PTHR37984:SF5">
    <property type="entry name" value="PROTEIN NYNRIN-LIKE"/>
    <property type="match status" value="1"/>
</dbReference>
<gene>
    <name evidence="4" type="ORF">O181_094687</name>
</gene>
<dbReference type="Gene3D" id="3.30.70.270">
    <property type="match status" value="2"/>
</dbReference>
<evidence type="ECO:0000259" key="2">
    <source>
        <dbReference type="Pfam" id="PF00078"/>
    </source>
</evidence>
<evidence type="ECO:0008006" key="6">
    <source>
        <dbReference type="Google" id="ProtNLM"/>
    </source>
</evidence>
<dbReference type="InterPro" id="IPR050951">
    <property type="entry name" value="Retrovirus_Pol_polyprotein"/>
</dbReference>
<dbReference type="PANTHER" id="PTHR37984">
    <property type="entry name" value="PROTEIN CBG26694"/>
    <property type="match status" value="1"/>
</dbReference>
<dbReference type="FunFam" id="3.30.70.270:FF:000020">
    <property type="entry name" value="Transposon Tf2-6 polyprotein-like Protein"/>
    <property type="match status" value="1"/>
</dbReference>
<comment type="caution">
    <text evidence="4">The sequence shown here is derived from an EMBL/GenBank/DDBJ whole genome shotgun (WGS) entry which is preliminary data.</text>
</comment>
<protein>
    <recommendedName>
        <fullName evidence="6">Reverse transcriptase domain-containing protein</fullName>
    </recommendedName>
</protein>
<proteinExistence type="predicted"/>
<evidence type="ECO:0000256" key="1">
    <source>
        <dbReference type="ARBA" id="ARBA00023268"/>
    </source>
</evidence>
<reference evidence="4" key="1">
    <citation type="submission" date="2021-03" db="EMBL/GenBank/DDBJ databases">
        <title>Draft genome sequence of rust myrtle Austropuccinia psidii MF-1, a brazilian biotype.</title>
        <authorList>
            <person name="Quecine M.C."/>
            <person name="Pachon D.M.R."/>
            <person name="Bonatelli M.L."/>
            <person name="Correr F.H."/>
            <person name="Franceschini L.M."/>
            <person name="Leite T.F."/>
            <person name="Margarido G.R.A."/>
            <person name="Almeida C.A."/>
            <person name="Ferrarezi J.A."/>
            <person name="Labate C.A."/>
        </authorList>
    </citation>
    <scope>NUCLEOTIDE SEQUENCE</scope>
    <source>
        <strain evidence="4">MF-1</strain>
    </source>
</reference>
<dbReference type="GO" id="GO:0003824">
    <property type="term" value="F:catalytic activity"/>
    <property type="evidence" value="ECO:0007669"/>
    <property type="project" value="UniProtKB-KW"/>
</dbReference>
<dbReference type="OrthoDB" id="415724at2759"/>
<dbReference type="Gene3D" id="3.10.10.10">
    <property type="entry name" value="HIV Type 1 Reverse Transcriptase, subunit A, domain 1"/>
    <property type="match status" value="1"/>
</dbReference>
<dbReference type="EMBL" id="AVOT02061824">
    <property type="protein sequence ID" value="MBW0554972.1"/>
    <property type="molecule type" value="Genomic_DNA"/>
</dbReference>
<dbReference type="Proteomes" id="UP000765509">
    <property type="component" value="Unassembled WGS sequence"/>
</dbReference>
<keyword evidence="5" id="KW-1185">Reference proteome</keyword>
<dbReference type="CDD" id="cd01647">
    <property type="entry name" value="RT_LTR"/>
    <property type="match status" value="1"/>
</dbReference>
<dbReference type="InterPro" id="IPR043128">
    <property type="entry name" value="Rev_trsase/Diguanyl_cyclase"/>
</dbReference>
<sequence>MDGGLCLCVEYGKHNAFTRKNRYPVAPMNQILTLFNGSNIFSRIYLCGAYNLLRIKEGDKHLTSLKTKYGSYEYFVMPFGLTNAPASFYKPLNDIFADFLDIFVVFYLDYIMVFSSSEEEHVKNAASVPQRLRDNNLFSKASKCVLHASSVEYLGYVVLIEGLKMDSSKAQQILNWPQPKNIKALQYFLGFANFYCCFIKHYSKIISPLTSLLKKDSPFIFNEESLSQFQILKKAFTTAPILSHFNPSLPTIVETDASDYALSAVLSQVNHSTKHPISFDSCKLLPAELSYEIHDKELLGIVWALKRWRAFLLSLSDSF</sequence>
<evidence type="ECO:0000313" key="4">
    <source>
        <dbReference type="EMBL" id="MBW0554972.1"/>
    </source>
</evidence>
<dbReference type="Pfam" id="PF00078">
    <property type="entry name" value="RVT_1"/>
    <property type="match status" value="1"/>
</dbReference>
<feature type="domain" description="Reverse transcriptase" evidence="2">
    <location>
        <begin position="32"/>
        <end position="157"/>
    </location>
</feature>
<evidence type="ECO:0000313" key="5">
    <source>
        <dbReference type="Proteomes" id="UP000765509"/>
    </source>
</evidence>